<sequence length="159" mass="18200">MFLWPLAKQRLLTNVERRRRHLTIDTTCGLCSHAEETTLHVVRDYTLAAAIWRKLLSGKFHATFFAQQLVLWVSSNLLPGSDIGETNWDRTFGVVVWKLWKWRNELSFRGGLGIKKAVKVHYAFREENFAADYLASLATEGALGYHFFHDPLGLAVVVP</sequence>
<dbReference type="OrthoDB" id="1752219at2759"/>
<keyword evidence="3" id="KW-1185">Reference proteome</keyword>
<comment type="caution">
    <text evidence="2">The sequence shown here is derived from an EMBL/GenBank/DDBJ whole genome shotgun (WGS) entry which is preliminary data.</text>
</comment>
<protein>
    <submittedName>
        <fullName evidence="2">Polynucleotidyl transferase- ribonuclease H-like superfamily protein</fullName>
    </submittedName>
</protein>
<dbReference type="EMBL" id="CACSLK010027838">
    <property type="protein sequence ID" value="CAA0833309.1"/>
    <property type="molecule type" value="Genomic_DNA"/>
</dbReference>
<gene>
    <name evidence="2" type="ORF">SHERM_28576</name>
</gene>
<evidence type="ECO:0000313" key="3">
    <source>
        <dbReference type="Proteomes" id="UP001153555"/>
    </source>
</evidence>
<reference evidence="2" key="1">
    <citation type="submission" date="2019-12" db="EMBL/GenBank/DDBJ databases">
        <authorList>
            <person name="Scholes J."/>
        </authorList>
    </citation>
    <scope>NUCLEOTIDE SEQUENCE</scope>
</reference>
<evidence type="ECO:0000313" key="2">
    <source>
        <dbReference type="EMBL" id="CAA0833309.1"/>
    </source>
</evidence>
<feature type="domain" description="Reverse transcriptase zinc-binding" evidence="1">
    <location>
        <begin position="1"/>
        <end position="52"/>
    </location>
</feature>
<accession>A0A9N7RJH0</accession>
<evidence type="ECO:0000259" key="1">
    <source>
        <dbReference type="Pfam" id="PF13966"/>
    </source>
</evidence>
<organism evidence="2 3">
    <name type="scientific">Striga hermonthica</name>
    <name type="common">Purple witchweed</name>
    <name type="synonym">Buchnera hermonthica</name>
    <dbReference type="NCBI Taxonomy" id="68872"/>
    <lineage>
        <taxon>Eukaryota</taxon>
        <taxon>Viridiplantae</taxon>
        <taxon>Streptophyta</taxon>
        <taxon>Embryophyta</taxon>
        <taxon>Tracheophyta</taxon>
        <taxon>Spermatophyta</taxon>
        <taxon>Magnoliopsida</taxon>
        <taxon>eudicotyledons</taxon>
        <taxon>Gunneridae</taxon>
        <taxon>Pentapetalae</taxon>
        <taxon>asterids</taxon>
        <taxon>lamiids</taxon>
        <taxon>Lamiales</taxon>
        <taxon>Orobanchaceae</taxon>
        <taxon>Buchnereae</taxon>
        <taxon>Striga</taxon>
    </lineage>
</organism>
<dbReference type="InterPro" id="IPR026960">
    <property type="entry name" value="RVT-Znf"/>
</dbReference>
<dbReference type="Proteomes" id="UP001153555">
    <property type="component" value="Unassembled WGS sequence"/>
</dbReference>
<name>A0A9N7RJH0_STRHE</name>
<dbReference type="Pfam" id="PF13966">
    <property type="entry name" value="zf-RVT"/>
    <property type="match status" value="1"/>
</dbReference>
<keyword evidence="2" id="KW-0808">Transferase</keyword>
<proteinExistence type="predicted"/>
<dbReference type="AlphaFoldDB" id="A0A9N7RJH0"/>
<dbReference type="GO" id="GO:0016740">
    <property type="term" value="F:transferase activity"/>
    <property type="evidence" value="ECO:0007669"/>
    <property type="project" value="UniProtKB-KW"/>
</dbReference>